<reference evidence="1" key="1">
    <citation type="submission" date="2022-01" db="EMBL/GenBank/DDBJ databases">
        <authorList>
            <person name="Karlyshev A.V."/>
            <person name="Jaspars M."/>
        </authorList>
    </citation>
    <scope>NUCLEOTIDE SEQUENCE</scope>
    <source>
        <strain evidence="1">AGSA3-2</strain>
    </source>
</reference>
<dbReference type="AlphaFoldDB" id="A0A9Q3W0K1"/>
<evidence type="ECO:0000313" key="1">
    <source>
        <dbReference type="EMBL" id="MCE7508460.1"/>
    </source>
</evidence>
<comment type="caution">
    <text evidence="1">The sequence shown here is derived from an EMBL/GenBank/DDBJ whole genome shotgun (WGS) entry which is preliminary data.</text>
</comment>
<dbReference type="Proteomes" id="UP001107961">
    <property type="component" value="Unassembled WGS sequence"/>
</dbReference>
<gene>
    <name evidence="1" type="ORF">LZG35_07400</name>
</gene>
<sequence length="54" mass="5890">MSDTVSYPKKVPGTFSVSRMVAGFVFLKKEKVLKGTGNLLFCGCESIYLVRAEG</sequence>
<name>A0A9Q3W0K1_9GAMM</name>
<evidence type="ECO:0000313" key="2">
    <source>
        <dbReference type="Proteomes" id="UP001107961"/>
    </source>
</evidence>
<accession>A0A9Q3W0K1</accession>
<keyword evidence="2" id="KW-1185">Reference proteome</keyword>
<proteinExistence type="predicted"/>
<protein>
    <submittedName>
        <fullName evidence="1">Uncharacterized protein</fullName>
    </submittedName>
</protein>
<dbReference type="RefSeq" id="WP_157367612.1">
    <property type="nucleotide sequence ID" value="NZ_CP012331.1"/>
</dbReference>
<dbReference type="EMBL" id="JAJVKT010000007">
    <property type="protein sequence ID" value="MCE7508460.1"/>
    <property type="molecule type" value="Genomic_DNA"/>
</dbReference>
<organism evidence="1 2">
    <name type="scientific">Alloalcanivorax xenomutans</name>
    <dbReference type="NCBI Taxonomy" id="1094342"/>
    <lineage>
        <taxon>Bacteria</taxon>
        <taxon>Pseudomonadati</taxon>
        <taxon>Pseudomonadota</taxon>
        <taxon>Gammaproteobacteria</taxon>
        <taxon>Oceanospirillales</taxon>
        <taxon>Alcanivoracaceae</taxon>
        <taxon>Alloalcanivorax</taxon>
    </lineage>
</organism>